<dbReference type="AlphaFoldDB" id="A0A058ZU58"/>
<sequence>MDSIDMIQKSHAVCIPYPAQGHINPMLNLAKLLHHWGFHVTFVNTEYNHSPSSLDGLPSFQDLLQRPNKESATSGSPLVSCMVSDGVMTFTLDAVEAIGVLEVLFWTASACSFMGYLQYRSLIDKGLTPLKEGERAKRASAIIFNTFDRLEHEVLNALKAMFPPIYTLGPLHLLTKQLFDNNTRPFRSNLWKEEPGCIEWLNSKGKEMKRKVVVLEPGRGDQQSAVVAQKRLSLYGHCFVIGASIQTIL</sequence>
<dbReference type="SUPFAM" id="SSF53756">
    <property type="entry name" value="UDP-Glycosyltransferase/glycogen phosphorylase"/>
    <property type="match status" value="1"/>
</dbReference>
<reference evidence="3" key="2">
    <citation type="journal article" date="2014" name="Nature">
        <title>The genome of Eucalyptus grandis.</title>
        <authorList>
            <person name="Myburg A.A."/>
            <person name="Grattapaglia D."/>
            <person name="Tuskan G.A."/>
            <person name="Hellsten U."/>
            <person name="Hayes R.D."/>
            <person name="Grimwood J."/>
            <person name="Jenkins J."/>
            <person name="Lindquist E."/>
            <person name="Tice H."/>
            <person name="Bauer D."/>
            <person name="Goodstein D.M."/>
            <person name="Dubchak I."/>
            <person name="Poliakov A."/>
            <person name="Mizrachi E."/>
            <person name="Kullan A.R."/>
            <person name="Hussey S.G."/>
            <person name="Pinard D."/>
            <person name="van der Merwe K."/>
            <person name="Singh P."/>
            <person name="van Jaarsveld I."/>
            <person name="Silva-Junior O.B."/>
            <person name="Togawa R.C."/>
            <person name="Pappas M.R."/>
            <person name="Faria D.A."/>
            <person name="Sansaloni C.P."/>
            <person name="Petroli C.D."/>
            <person name="Yang X."/>
            <person name="Ranjan P."/>
            <person name="Tschaplinski T.J."/>
            <person name="Ye C.Y."/>
            <person name="Li T."/>
            <person name="Sterck L."/>
            <person name="Vanneste K."/>
            <person name="Murat F."/>
            <person name="Soler M."/>
            <person name="Clemente H.S."/>
            <person name="Saidi N."/>
            <person name="Cassan-Wang H."/>
            <person name="Dunand C."/>
            <person name="Hefer C.A."/>
            <person name="Bornberg-Bauer E."/>
            <person name="Kersting A.R."/>
            <person name="Vining K."/>
            <person name="Amarasinghe V."/>
            <person name="Ranik M."/>
            <person name="Naithani S."/>
            <person name="Elser J."/>
            <person name="Boyd A.E."/>
            <person name="Liston A."/>
            <person name="Spatafora J.W."/>
            <person name="Dharmwardhana P."/>
            <person name="Raja R."/>
            <person name="Sullivan C."/>
            <person name="Romanel E."/>
            <person name="Alves-Ferreira M."/>
            <person name="Kulheim C."/>
            <person name="Foley W."/>
            <person name="Carocha V."/>
            <person name="Paiva J."/>
            <person name="Kudrna D."/>
            <person name="Brommonschenkel S.H."/>
            <person name="Pasquali G."/>
            <person name="Byrne M."/>
            <person name="Rigault P."/>
            <person name="Tibbits J."/>
            <person name="Spokevicius A."/>
            <person name="Jones R.C."/>
            <person name="Steane D.A."/>
            <person name="Vaillancourt R.E."/>
            <person name="Potts B.M."/>
            <person name="Joubert F."/>
            <person name="Barry K."/>
            <person name="Pappas G.J."/>
            <person name="Strauss S.H."/>
            <person name="Jaiswal P."/>
            <person name="Grima-Pettenati J."/>
            <person name="Salse J."/>
            <person name="Van de Peer Y."/>
            <person name="Rokhsar D.S."/>
            <person name="Schmutz J."/>
        </authorList>
    </citation>
    <scope>NUCLEOTIDE SEQUENCE</scope>
    <source>
        <tissue evidence="3">Leaf extractions</tissue>
    </source>
</reference>
<protein>
    <submittedName>
        <fullName evidence="4">Uncharacterized protein</fullName>
    </submittedName>
</protein>
<proteinExistence type="inferred from homology"/>
<keyword evidence="2" id="KW-0808">Transferase</keyword>
<dbReference type="PANTHER" id="PTHR11926">
    <property type="entry name" value="GLUCOSYL/GLUCURONOSYL TRANSFERASES"/>
    <property type="match status" value="1"/>
</dbReference>
<dbReference type="EMBL" id="KK198846">
    <property type="protein sequence ID" value="KCW45337.1"/>
    <property type="molecule type" value="Genomic_DNA"/>
</dbReference>
<dbReference type="GO" id="GO:0080044">
    <property type="term" value="F:quercetin 7-O-glucosyltransferase activity"/>
    <property type="evidence" value="ECO:0000318"/>
    <property type="project" value="GO_Central"/>
</dbReference>
<dbReference type="STRING" id="71139.A0A058ZU58"/>
<reference evidence="3" key="3">
    <citation type="submission" date="2023-04" db="EMBL/GenBank/DDBJ databases">
        <title>WGS assembly of Eucalyptus grandis.</title>
        <authorList>
            <person name="Myburg A."/>
            <person name="Grattapaglia D."/>
            <person name="Tuskan G."/>
            <person name="Hellsten U."/>
            <person name="Hayes R."/>
            <person name="Grimwood J."/>
            <person name="Jenkins J."/>
            <person name="Lindquist E."/>
            <person name="Tice H."/>
            <person name="Bauer D."/>
            <person name="Goodstein D."/>
            <person name="Dubchak I."/>
            <person name="Poliakov A."/>
            <person name="Mizrachi E."/>
            <person name="Kullan A."/>
            <person name="Hussey S."/>
            <person name="Pinard D."/>
            <person name="Van D."/>
            <person name="Singh P."/>
            <person name="Van J."/>
            <person name="Silva-Junior O."/>
            <person name="Togawa R."/>
            <person name="Pappas M."/>
            <person name="Faria D."/>
            <person name="Sansaloni C."/>
            <person name="Petroli C."/>
            <person name="Yang X."/>
            <person name="Ranjan P."/>
            <person name="Tschaplinski T."/>
            <person name="Ye C."/>
            <person name="Li T."/>
            <person name="Sterck L."/>
            <person name="Vanneste K."/>
            <person name="Murat F."/>
            <person name="Soler M."/>
            <person name="Clemente H."/>
            <person name="Saidi N."/>
            <person name="Cassan-Wang H."/>
            <person name="Dunand C."/>
            <person name="Hefer C."/>
            <person name="Bornberg-Bauer E."/>
            <person name="Kersting A."/>
            <person name="Vining K."/>
            <person name="Amarasinghe V."/>
            <person name="Ranik M."/>
            <person name="Naithani S."/>
            <person name="Elser J."/>
            <person name="Boyd A."/>
            <person name="Liston A."/>
            <person name="Spatafora J."/>
            <person name="Dharmwardhana P."/>
            <person name="Raja R."/>
            <person name="Sullivan C."/>
            <person name="Romanel E."/>
            <person name="Alves-Ferreira M."/>
            <person name="Kulheim C."/>
            <person name="Foley W."/>
            <person name="Carocha V."/>
            <person name="Paiva J."/>
            <person name="Kudrna D."/>
            <person name="Brommonschenkel S."/>
            <person name="Pasquali G."/>
            <person name="Byrne M."/>
            <person name="Rigault P."/>
            <person name="Tibbits J."/>
            <person name="Spokevicius A."/>
            <person name="Jones R."/>
            <person name="Steane D."/>
            <person name="Vaillancourt R."/>
            <person name="Potts B."/>
            <person name="Joubert F."/>
            <person name="Barry K."/>
            <person name="Pappas G."/>
            <person name="Strauss S."/>
            <person name="Jaiswal P."/>
            <person name="Grima-Pettenati J."/>
            <person name="Salse J."/>
            <person name="Van D."/>
            <person name="Rokhsar D."/>
            <person name="Schmutz J."/>
        </authorList>
    </citation>
    <scope>NUCLEOTIDE SEQUENCE</scope>
    <source>
        <tissue evidence="3">Leaf extractions</tissue>
    </source>
</reference>
<evidence type="ECO:0000313" key="4">
    <source>
        <dbReference type="EMBL" id="KCW45337.1"/>
    </source>
</evidence>
<evidence type="ECO:0000256" key="2">
    <source>
        <dbReference type="ARBA" id="ARBA00022676"/>
    </source>
</evidence>
<evidence type="ECO:0000313" key="3">
    <source>
        <dbReference type="EMBL" id="KAK2632847.1"/>
    </source>
</evidence>
<dbReference type="Gramene" id="KCW45337">
    <property type="protein sequence ID" value="KCW45337"/>
    <property type="gene ID" value="EUGRSUZ_L00990"/>
</dbReference>
<dbReference type="Proteomes" id="UP000030711">
    <property type="component" value="Unassembled WGS sequence"/>
</dbReference>
<dbReference type="GO" id="GO:0080043">
    <property type="term" value="F:quercetin 3-O-glucosyltransferase activity"/>
    <property type="evidence" value="ECO:0000318"/>
    <property type="project" value="GO_Central"/>
</dbReference>
<reference evidence="3" key="4">
    <citation type="submission" date="2023-07" db="EMBL/GenBank/DDBJ databases">
        <authorList>
            <person name="Myburg A.A."/>
            <person name="Grattapaglia D."/>
            <person name="Tuskan G.A."/>
            <person name="Hellsten U."/>
            <person name="Hayes R.D."/>
            <person name="Grimwood J."/>
            <person name="Jenkins J."/>
            <person name="Lindquist E."/>
            <person name="Tice H."/>
            <person name="Bauer D."/>
            <person name="Goodstein D.M."/>
            <person name="Dubchak I."/>
            <person name="Poliakov A."/>
            <person name="Mizrachi E."/>
            <person name="Kullan A.R."/>
            <person name="Hussey S.G."/>
            <person name="Pinard D."/>
            <person name="Van D.M."/>
            <person name="Singh P."/>
            <person name="Van J.I."/>
            <person name="Silva-Junior O.B."/>
            <person name="Togawa R.C."/>
            <person name="Pappas M.R."/>
            <person name="Faria D.A."/>
            <person name="Sansaloni C.P."/>
            <person name="Petroli C.D."/>
            <person name="Yang X."/>
            <person name="Ranjan P."/>
            <person name="Tschaplinski T.J."/>
            <person name="Ye C.Y."/>
            <person name="Li T."/>
            <person name="Sterck L."/>
            <person name="Vanneste K."/>
            <person name="Murat F."/>
            <person name="Soler M."/>
            <person name="Clemente H.S."/>
            <person name="Saidi N."/>
            <person name="Cassan-Wang H."/>
            <person name="Dunand C."/>
            <person name="Hefer C.A."/>
            <person name="Bornberg-Bauer E."/>
            <person name="Kersting A.R."/>
            <person name="Vining K."/>
            <person name="Amarasinghe V."/>
            <person name="Ranik M."/>
            <person name="Naithani S."/>
            <person name="Elser J."/>
            <person name="Boyd A.E."/>
            <person name="Liston A."/>
            <person name="Spatafora J.W."/>
            <person name="Dharmwardhana P."/>
            <person name="Raja R."/>
            <person name="Sullivan C."/>
            <person name="Romanel E."/>
            <person name="Alves-Ferreira M."/>
            <person name="Kulheim C."/>
            <person name="Foley W."/>
            <person name="Carocha V."/>
            <person name="Paiva J."/>
            <person name="Kudrna D."/>
            <person name="Brommonschenkel S.H."/>
            <person name="Pasquali G."/>
            <person name="Byrne M."/>
            <person name="Rigault P."/>
            <person name="Tibbits J."/>
            <person name="Spokevicius A."/>
            <person name="Jones R.C."/>
            <person name="Steane D.A."/>
            <person name="Vaillancourt R.E."/>
            <person name="Potts B.M."/>
            <person name="Joubert F."/>
            <person name="Barry K."/>
            <person name="Pappas G.J."/>
            <person name="Strauss S.H."/>
            <person name="Jaiswal P."/>
            <person name="Grima-Pettenati J."/>
            <person name="Salse J."/>
            <person name="Van D.P."/>
            <person name="Rokhsar D.S."/>
            <person name="Schmutz J."/>
        </authorList>
    </citation>
    <scope>NUCLEOTIDE SEQUENCE</scope>
    <source>
        <tissue evidence="3">Leaf extractions</tissue>
    </source>
</reference>
<organism evidence="4">
    <name type="scientific">Eucalyptus grandis</name>
    <name type="common">Flooded gum</name>
    <dbReference type="NCBI Taxonomy" id="71139"/>
    <lineage>
        <taxon>Eukaryota</taxon>
        <taxon>Viridiplantae</taxon>
        <taxon>Streptophyta</taxon>
        <taxon>Embryophyta</taxon>
        <taxon>Tracheophyta</taxon>
        <taxon>Spermatophyta</taxon>
        <taxon>Magnoliopsida</taxon>
        <taxon>eudicotyledons</taxon>
        <taxon>Gunneridae</taxon>
        <taxon>Pentapetalae</taxon>
        <taxon>rosids</taxon>
        <taxon>malvids</taxon>
        <taxon>Myrtales</taxon>
        <taxon>Myrtaceae</taxon>
        <taxon>Myrtoideae</taxon>
        <taxon>Eucalypteae</taxon>
        <taxon>Eucalyptus</taxon>
    </lineage>
</organism>
<dbReference type="EMBL" id="MU848331">
    <property type="protein sequence ID" value="KAK2632847.1"/>
    <property type="molecule type" value="Genomic_DNA"/>
</dbReference>
<keyword evidence="5" id="KW-1185">Reference proteome</keyword>
<name>A0A058ZU58_EUCGR</name>
<dbReference type="InParanoid" id="A0A058ZU58"/>
<evidence type="ECO:0000313" key="5">
    <source>
        <dbReference type="Proteomes" id="UP000030711"/>
    </source>
</evidence>
<gene>
    <name evidence="4" type="ORF">EUGRSUZ_L00990</name>
</gene>
<accession>A0A058ZU58</accession>
<dbReference type="PANTHER" id="PTHR11926:SF774">
    <property type="entry name" value="UDP-GLYCOSYLTRANSFERASE 85A1-RELATED"/>
    <property type="match status" value="1"/>
</dbReference>
<keyword evidence="2" id="KW-0328">Glycosyltransferase</keyword>
<dbReference type="Gene3D" id="3.40.50.2000">
    <property type="entry name" value="Glycogen Phosphorylase B"/>
    <property type="match status" value="2"/>
</dbReference>
<dbReference type="GO" id="GO:0005737">
    <property type="term" value="C:cytoplasm"/>
    <property type="evidence" value="ECO:0000318"/>
    <property type="project" value="GO_Central"/>
</dbReference>
<evidence type="ECO:0000256" key="1">
    <source>
        <dbReference type="ARBA" id="ARBA00009995"/>
    </source>
</evidence>
<comment type="similarity">
    <text evidence="1">Belongs to the UDP-glycosyltransferase family.</text>
</comment>
<reference evidence="4" key="1">
    <citation type="submission" date="2013-07" db="EMBL/GenBank/DDBJ databases">
        <title>The genome of Eucalyptus grandis.</title>
        <authorList>
            <person name="Schmutz J."/>
            <person name="Hayes R."/>
            <person name="Myburg A."/>
            <person name="Tuskan G."/>
            <person name="Grattapaglia D."/>
            <person name="Rokhsar D.S."/>
        </authorList>
    </citation>
    <scope>NUCLEOTIDE SEQUENCE</scope>
    <source>
        <tissue evidence="4">Leaf extractions</tissue>
    </source>
</reference>